<organism evidence="1 2">
    <name type="scientific">Phlebia brevispora</name>
    <dbReference type="NCBI Taxonomy" id="194682"/>
    <lineage>
        <taxon>Eukaryota</taxon>
        <taxon>Fungi</taxon>
        <taxon>Dikarya</taxon>
        <taxon>Basidiomycota</taxon>
        <taxon>Agaricomycotina</taxon>
        <taxon>Agaricomycetes</taxon>
        <taxon>Polyporales</taxon>
        <taxon>Meruliaceae</taxon>
        <taxon>Phlebia</taxon>
    </lineage>
</organism>
<dbReference type="Proteomes" id="UP001148662">
    <property type="component" value="Unassembled WGS sequence"/>
</dbReference>
<evidence type="ECO:0000313" key="1">
    <source>
        <dbReference type="EMBL" id="KAJ3558804.1"/>
    </source>
</evidence>
<reference evidence="1" key="1">
    <citation type="submission" date="2022-07" db="EMBL/GenBank/DDBJ databases">
        <title>Genome Sequence of Phlebia brevispora.</title>
        <authorList>
            <person name="Buettner E."/>
        </authorList>
    </citation>
    <scope>NUCLEOTIDE SEQUENCE</scope>
    <source>
        <strain evidence="1">MPL23</strain>
    </source>
</reference>
<proteinExistence type="predicted"/>
<protein>
    <submittedName>
        <fullName evidence="1">Uncharacterized protein</fullName>
    </submittedName>
</protein>
<accession>A0ACC1TDQ1</accession>
<comment type="caution">
    <text evidence="1">The sequence shown here is derived from an EMBL/GenBank/DDBJ whole genome shotgun (WGS) entry which is preliminary data.</text>
</comment>
<evidence type="ECO:0000313" key="2">
    <source>
        <dbReference type="Proteomes" id="UP001148662"/>
    </source>
</evidence>
<name>A0ACC1TDQ1_9APHY</name>
<keyword evidence="2" id="KW-1185">Reference proteome</keyword>
<dbReference type="EMBL" id="JANHOG010000065">
    <property type="protein sequence ID" value="KAJ3558804.1"/>
    <property type="molecule type" value="Genomic_DNA"/>
</dbReference>
<sequence length="327" mass="35835">MSFLRTAFNPRCLTATVRRYSTAPGGAQKSNVPLLIAAAGAIGLGTYVYLERSSSFAPKKKQEKSPLDPDNFVDFKLRKIEPYNHNTAKYIFELPNNDASLLPIASCVVVKSASNAPATLVGANGKPIIRPYTPISPSDQQGEFTFLIKRYEEGKMSQHIHGLKPGESLAIKGPIMKIPYKKNEFEEIGMIAGGSGITPMYQVLNHALAEKDNKTRFTLIFGNLTPADILLKEEFDSMKAKYPDTFNVIYTVDKPDANWKGPTGYINKELIQQHIAPASLGEKVKVYICGPPGQVAALAGKKDGMKQGTLAGTLKELGYTEDQVFKF</sequence>
<gene>
    <name evidence="1" type="ORF">NM688_g715</name>
</gene>